<evidence type="ECO:0000313" key="5">
    <source>
        <dbReference type="Proteomes" id="UP001489004"/>
    </source>
</evidence>
<evidence type="ECO:0000313" key="4">
    <source>
        <dbReference type="EMBL" id="KAK9823903.1"/>
    </source>
</evidence>
<dbReference type="EC" id="4.3.2.7" evidence="1"/>
<dbReference type="Gene3D" id="3.10.490.10">
    <property type="entry name" value="Gamma-glutamyl cyclotransferase-like"/>
    <property type="match status" value="1"/>
</dbReference>
<dbReference type="PANTHER" id="PTHR12192:SF2">
    <property type="entry name" value="GLUTATHIONE-SPECIFIC GAMMA-GLUTAMYLCYCLOTRANSFERASE 2"/>
    <property type="match status" value="1"/>
</dbReference>
<proteinExistence type="predicted"/>
<comment type="caution">
    <text evidence="4">The sequence shown here is derived from an EMBL/GenBank/DDBJ whole genome shotgun (WGS) entry which is preliminary data.</text>
</comment>
<evidence type="ECO:0000256" key="2">
    <source>
        <dbReference type="ARBA" id="ARBA00023239"/>
    </source>
</evidence>
<name>A0AAW1QRS0_9CHLO</name>
<dbReference type="CDD" id="cd06661">
    <property type="entry name" value="GGCT_like"/>
    <property type="match status" value="1"/>
</dbReference>
<dbReference type="Proteomes" id="UP001489004">
    <property type="component" value="Unassembled WGS sequence"/>
</dbReference>
<organism evidence="4 5">
    <name type="scientific">[Myrmecia] bisecta</name>
    <dbReference type="NCBI Taxonomy" id="41462"/>
    <lineage>
        <taxon>Eukaryota</taxon>
        <taxon>Viridiplantae</taxon>
        <taxon>Chlorophyta</taxon>
        <taxon>core chlorophytes</taxon>
        <taxon>Trebouxiophyceae</taxon>
        <taxon>Trebouxiales</taxon>
        <taxon>Trebouxiaceae</taxon>
        <taxon>Myrmecia</taxon>
    </lineage>
</organism>
<keyword evidence="5" id="KW-1185">Reference proteome</keyword>
<protein>
    <recommendedName>
        <fullName evidence="1">glutathione-specific gamma-glutamylcyclotransferase</fullName>
        <ecNumber evidence="1">4.3.2.7</ecNumber>
    </recommendedName>
</protein>
<accession>A0AAW1QRS0</accession>
<dbReference type="EMBL" id="JALJOR010000002">
    <property type="protein sequence ID" value="KAK9823903.1"/>
    <property type="molecule type" value="Genomic_DNA"/>
</dbReference>
<dbReference type="GO" id="GO:0005737">
    <property type="term" value="C:cytoplasm"/>
    <property type="evidence" value="ECO:0007669"/>
    <property type="project" value="TreeGrafter"/>
</dbReference>
<dbReference type="GO" id="GO:0061928">
    <property type="term" value="F:glutathione specific gamma-glutamylcyclotransferase activity"/>
    <property type="evidence" value="ECO:0007669"/>
    <property type="project" value="UniProtKB-EC"/>
</dbReference>
<evidence type="ECO:0000256" key="1">
    <source>
        <dbReference type="ARBA" id="ARBA00012344"/>
    </source>
</evidence>
<evidence type="ECO:0000256" key="3">
    <source>
        <dbReference type="SAM" id="MobiDB-lite"/>
    </source>
</evidence>
<dbReference type="InterPro" id="IPR013024">
    <property type="entry name" value="GGCT-like"/>
</dbReference>
<sequence length="218" mass="24318">MAVGDAVQEIWIFGFGSIVWKPGFQYSQRVEGYIKGYRRVFYQGSTDHRGVPGAPGRTATLEHNPESVTWGAAFLLAGDFQHQQETLKYLEWREKQYDLREYVDIFTKESGPTPAVKGALVYIATANSKANVNYLGPAPPEDIAQQIAHAVGPSGPNYEYLYNLAEAMTKMGVEDAELAWLAQRVREIREAGRTTKQIEEGEAGRSYTTQHNGCTAHQ</sequence>
<dbReference type="GO" id="GO:0006751">
    <property type="term" value="P:glutathione catabolic process"/>
    <property type="evidence" value="ECO:0007669"/>
    <property type="project" value="InterPro"/>
</dbReference>
<dbReference type="AlphaFoldDB" id="A0AAW1QRS0"/>
<keyword evidence="2" id="KW-0456">Lyase</keyword>
<reference evidence="4 5" key="1">
    <citation type="journal article" date="2024" name="Nat. Commun.">
        <title>Phylogenomics reveals the evolutionary origins of lichenization in chlorophyte algae.</title>
        <authorList>
            <person name="Puginier C."/>
            <person name="Libourel C."/>
            <person name="Otte J."/>
            <person name="Skaloud P."/>
            <person name="Haon M."/>
            <person name="Grisel S."/>
            <person name="Petersen M."/>
            <person name="Berrin J.G."/>
            <person name="Delaux P.M."/>
            <person name="Dal Grande F."/>
            <person name="Keller J."/>
        </authorList>
    </citation>
    <scope>NUCLEOTIDE SEQUENCE [LARGE SCALE GENOMIC DNA]</scope>
    <source>
        <strain evidence="4 5">SAG 2043</strain>
    </source>
</reference>
<dbReference type="InterPro" id="IPR006840">
    <property type="entry name" value="ChaC"/>
</dbReference>
<gene>
    <name evidence="4" type="ORF">WJX72_006269</name>
</gene>
<dbReference type="PANTHER" id="PTHR12192">
    <property type="entry name" value="CATION TRANSPORT PROTEIN CHAC-RELATED"/>
    <property type="match status" value="1"/>
</dbReference>
<feature type="compositionally biased region" description="Polar residues" evidence="3">
    <location>
        <begin position="206"/>
        <end position="218"/>
    </location>
</feature>
<feature type="region of interest" description="Disordered" evidence="3">
    <location>
        <begin position="195"/>
        <end position="218"/>
    </location>
</feature>
<dbReference type="Pfam" id="PF04752">
    <property type="entry name" value="ChaC"/>
    <property type="match status" value="1"/>
</dbReference>